<dbReference type="GO" id="GO:0016817">
    <property type="term" value="F:hydrolase activity, acting on acid anhydrides"/>
    <property type="evidence" value="ECO:0007669"/>
    <property type="project" value="InterPro"/>
</dbReference>
<organism evidence="2 3">
    <name type="scientific">Caballeronia sordidicola</name>
    <name type="common">Burkholderia sordidicola</name>
    <dbReference type="NCBI Taxonomy" id="196367"/>
    <lineage>
        <taxon>Bacteria</taxon>
        <taxon>Pseudomonadati</taxon>
        <taxon>Pseudomonadota</taxon>
        <taxon>Betaproteobacteria</taxon>
        <taxon>Burkholderiales</taxon>
        <taxon>Burkholderiaceae</taxon>
        <taxon>Caballeronia</taxon>
    </lineage>
</organism>
<sequence length="660" mass="69672">MVSATREPATTTRARTALFLIDAGCGRDRWVQTAMAAKAAGLSENDFVNWSATAGGKFGGAREAQSVWRSIKANGGVTAATLYALADGGDSETPPRRVRTRYRSVVPPSSQLDATGSLDALFNGFPNATADHGYITSKRGLPDGLKLVPAGSRLSVAGQDVDGWLAVPARATDGRVSAVQYIPPPGVGQKLNAPGSRFGADGMFVVGHLSPESPIYICEGIGQAWSCVRADTSAAAVVTFGSGRMLAAATSLRARFPAARIVFVSDRGKEAECEQSARSVNAYFVSMPTTASNNYDANDFEAEHGTESLAVLLRGANCPPVRFRLLSSTEVSASRPMRWLVKGVLPADGFAAMFGPSRSGKSFLALDLCAAIAGGEVWFGKRVTRAPVTYVCLEGEAGLGKRLTAWRQHHGRGLPDGLRWITAAVDLRRAIDRTELATAMVAQSAVNGLLVIDTLNRAAPGADENSSSDMGDIIESCSELQRAVGGMVMVIHHTGKDGAKGLRGHSSLLASLDAAIEVSRVGTQRQWSVAKCKDDADGVSCSFRLQPVDVCQDEWGGVESSCAVVADVALARATRSARPRGQNQRAAFDALAAPLAQTTLIGQGSAPSDARCLPLRRALEIVRSRLGGDERHRMEKASLAVNGLKGRGIYGGDDDWLWTT</sequence>
<dbReference type="Proteomes" id="UP000194546">
    <property type="component" value="Unassembled WGS sequence"/>
</dbReference>
<evidence type="ECO:0000313" key="2">
    <source>
        <dbReference type="EMBL" id="OTP75956.1"/>
    </source>
</evidence>
<dbReference type="InterPro" id="IPR003593">
    <property type="entry name" value="AAA+_ATPase"/>
</dbReference>
<dbReference type="AlphaFoldDB" id="A0A242MYI9"/>
<name>A0A242MYI9_CABSO</name>
<protein>
    <submittedName>
        <fullName evidence="2">Putative regulatory prophage protein</fullName>
    </submittedName>
</protein>
<gene>
    <name evidence="2" type="ORF">PAMC26510_12500</name>
</gene>
<dbReference type="InterPro" id="IPR027417">
    <property type="entry name" value="P-loop_NTPase"/>
</dbReference>
<dbReference type="EMBL" id="NBTY01000066">
    <property type="protein sequence ID" value="OTP75956.1"/>
    <property type="molecule type" value="Genomic_DNA"/>
</dbReference>
<evidence type="ECO:0000313" key="3">
    <source>
        <dbReference type="Proteomes" id="UP000194546"/>
    </source>
</evidence>
<accession>A0A242MYI9</accession>
<dbReference type="SMART" id="SM00382">
    <property type="entry name" value="AAA"/>
    <property type="match status" value="1"/>
</dbReference>
<evidence type="ECO:0000259" key="1">
    <source>
        <dbReference type="SMART" id="SM00382"/>
    </source>
</evidence>
<feature type="domain" description="AAA+ ATPase" evidence="1">
    <location>
        <begin position="347"/>
        <end position="522"/>
    </location>
</feature>
<dbReference type="InterPro" id="IPR014819">
    <property type="entry name" value="PriCT_2"/>
</dbReference>
<dbReference type="SUPFAM" id="SSF52540">
    <property type="entry name" value="P-loop containing nucleoside triphosphate hydrolases"/>
    <property type="match status" value="1"/>
</dbReference>
<comment type="caution">
    <text evidence="2">The sequence shown here is derived from an EMBL/GenBank/DDBJ whole genome shotgun (WGS) entry which is preliminary data.</text>
</comment>
<dbReference type="Gene3D" id="3.40.50.300">
    <property type="entry name" value="P-loop containing nucleotide triphosphate hydrolases"/>
    <property type="match status" value="1"/>
</dbReference>
<reference evidence="2 3" key="1">
    <citation type="submission" date="2017-03" db="EMBL/GenBank/DDBJ databases">
        <title>Genome analysis of strain PAMC 26510.</title>
        <authorList>
            <person name="Oh H.-M."/>
            <person name="Yang J.-A."/>
        </authorList>
    </citation>
    <scope>NUCLEOTIDE SEQUENCE [LARGE SCALE GENOMIC DNA]</scope>
    <source>
        <strain evidence="2 3">PAMC 26510</strain>
    </source>
</reference>
<dbReference type="Pfam" id="PF13481">
    <property type="entry name" value="AAA_25"/>
    <property type="match status" value="1"/>
</dbReference>
<proteinExistence type="predicted"/>
<dbReference type="Pfam" id="PF08707">
    <property type="entry name" value="PriCT_2"/>
    <property type="match status" value="1"/>
</dbReference>